<dbReference type="Proteomes" id="UP000722125">
    <property type="component" value="Unassembled WGS sequence"/>
</dbReference>
<dbReference type="Pfam" id="PF02557">
    <property type="entry name" value="VanY"/>
    <property type="match status" value="1"/>
</dbReference>
<comment type="caution">
    <text evidence="3">The sequence shown here is derived from an EMBL/GenBank/DDBJ whole genome shotgun (WGS) entry which is preliminary data.</text>
</comment>
<feature type="compositionally biased region" description="Low complexity" evidence="1">
    <location>
        <begin position="64"/>
        <end position="77"/>
    </location>
</feature>
<evidence type="ECO:0000313" key="4">
    <source>
        <dbReference type="Proteomes" id="UP000722125"/>
    </source>
</evidence>
<dbReference type="PANTHER" id="PTHR34385">
    <property type="entry name" value="D-ALANYL-D-ALANINE CARBOXYPEPTIDASE"/>
    <property type="match status" value="1"/>
</dbReference>
<dbReference type="EMBL" id="JAHBOH010000001">
    <property type="protein sequence ID" value="MBT0993347.1"/>
    <property type="molecule type" value="Genomic_DNA"/>
</dbReference>
<dbReference type="InterPro" id="IPR052179">
    <property type="entry name" value="DD-CPase-like"/>
</dbReference>
<evidence type="ECO:0000259" key="2">
    <source>
        <dbReference type="Pfam" id="PF02557"/>
    </source>
</evidence>
<name>A0ABS5TW10_9CELL</name>
<dbReference type="PANTHER" id="PTHR34385:SF1">
    <property type="entry name" value="PEPTIDOGLYCAN L-ALANYL-D-GLUTAMATE ENDOPEPTIDASE CWLK"/>
    <property type="match status" value="1"/>
</dbReference>
<dbReference type="RefSeq" id="WP_214346725.1">
    <property type="nucleotide sequence ID" value="NZ_JAHBOH010000001.1"/>
</dbReference>
<feature type="region of interest" description="Disordered" evidence="1">
    <location>
        <begin position="49"/>
        <end position="80"/>
    </location>
</feature>
<sequence length="202" mass="21528">MRTTDTDRAPEGVLAAALRQQRTRRRRRRRGAAGVVLLAAALVAHQQVGGGQEADADTGSQGDPVPATFAPAAGPAADGLDPELAQRFRRAQKAAARDGVSLTLTSGWRSAAEQAELVDQTIERYGDEAEAHRWVLPPETSAHVQGLAVDVGGTEGALWLGEHGYELGLCRAYANEVWHFELLPDGAQQCPEMAPDSSGGWR</sequence>
<evidence type="ECO:0000313" key="3">
    <source>
        <dbReference type="EMBL" id="MBT0993347.1"/>
    </source>
</evidence>
<dbReference type="Gene3D" id="3.30.1380.10">
    <property type="match status" value="1"/>
</dbReference>
<accession>A0ABS5TW10</accession>
<proteinExistence type="predicted"/>
<dbReference type="InterPro" id="IPR009045">
    <property type="entry name" value="Zn_M74/Hedgehog-like"/>
</dbReference>
<dbReference type="CDD" id="cd14846">
    <property type="entry name" value="Peptidase_M15_like"/>
    <property type="match status" value="1"/>
</dbReference>
<evidence type="ECO:0000256" key="1">
    <source>
        <dbReference type="SAM" id="MobiDB-lite"/>
    </source>
</evidence>
<gene>
    <name evidence="3" type="ORF">KIN34_03490</name>
</gene>
<protein>
    <submittedName>
        <fullName evidence="3">M15 family metallopeptidase</fullName>
    </submittedName>
</protein>
<reference evidence="3 4" key="1">
    <citation type="submission" date="2021-05" db="EMBL/GenBank/DDBJ databases">
        <title>Description of Cellulomonas sp. DKR-3 sp. nov.</title>
        <authorList>
            <person name="Dahal R.H."/>
            <person name="Chaudhary D.K."/>
        </authorList>
    </citation>
    <scope>NUCLEOTIDE SEQUENCE [LARGE SCALE GENOMIC DNA]</scope>
    <source>
        <strain evidence="3 4">DKR-3</strain>
    </source>
</reference>
<dbReference type="SUPFAM" id="SSF55166">
    <property type="entry name" value="Hedgehog/DD-peptidase"/>
    <property type="match status" value="1"/>
</dbReference>
<feature type="domain" description="D-alanyl-D-alanine carboxypeptidase-like core" evidence="2">
    <location>
        <begin position="80"/>
        <end position="156"/>
    </location>
</feature>
<keyword evidence="4" id="KW-1185">Reference proteome</keyword>
<organism evidence="3 4">
    <name type="scientific">Cellulomonas fulva</name>
    <dbReference type="NCBI Taxonomy" id="2835530"/>
    <lineage>
        <taxon>Bacteria</taxon>
        <taxon>Bacillati</taxon>
        <taxon>Actinomycetota</taxon>
        <taxon>Actinomycetes</taxon>
        <taxon>Micrococcales</taxon>
        <taxon>Cellulomonadaceae</taxon>
        <taxon>Cellulomonas</taxon>
    </lineage>
</organism>
<dbReference type="InterPro" id="IPR003709">
    <property type="entry name" value="VanY-like_core_dom"/>
</dbReference>